<feature type="domain" description="SnoaL-like" evidence="1">
    <location>
        <begin position="21"/>
        <end position="141"/>
    </location>
</feature>
<dbReference type="SUPFAM" id="SSF54427">
    <property type="entry name" value="NTF2-like"/>
    <property type="match status" value="1"/>
</dbReference>
<dbReference type="Proteomes" id="UP001524642">
    <property type="component" value="Unassembled WGS sequence"/>
</dbReference>
<reference evidence="2 3" key="1">
    <citation type="submission" date="2022-06" db="EMBL/GenBank/DDBJ databases">
        <title>Roseomonas CN29.</title>
        <authorList>
            <person name="Cheng Y."/>
            <person name="He X."/>
        </authorList>
    </citation>
    <scope>NUCLEOTIDE SEQUENCE [LARGE SCALE GENOMIC DNA]</scope>
    <source>
        <strain evidence="2 3">CN29</strain>
    </source>
</reference>
<sequence length="212" mass="22978">MSEILTMAAHPGLPGPAGEEADRAAIRRVIEAWGFARDSGDWDALAATFQPDGRIAVSWFDGPFAVFVETCRARRSVSYSKHVMCGGRVLLRGGRALAETDVLLCMRGPVEGAEMIGQTNMRFLDRVERREDGAWRVLRRDAIYDHDWMVPATPGAVPPLPLPDAGDAPGHRFLAWRLRRAGRTVPADLPGPGSEGEAALRAGGLAWLEAAP</sequence>
<evidence type="ECO:0000313" key="2">
    <source>
        <dbReference type="EMBL" id="MCR0984989.1"/>
    </source>
</evidence>
<dbReference type="Gene3D" id="3.10.450.50">
    <property type="match status" value="1"/>
</dbReference>
<dbReference type="EMBL" id="JANJOU010000027">
    <property type="protein sequence ID" value="MCR0984989.1"/>
    <property type="molecule type" value="Genomic_DNA"/>
</dbReference>
<comment type="caution">
    <text evidence="2">The sequence shown here is derived from an EMBL/GenBank/DDBJ whole genome shotgun (WGS) entry which is preliminary data.</text>
</comment>
<evidence type="ECO:0000313" key="3">
    <source>
        <dbReference type="Proteomes" id="UP001524642"/>
    </source>
</evidence>
<organism evidence="2 3">
    <name type="scientific">Roseomonas populi</name>
    <dbReference type="NCBI Taxonomy" id="3121582"/>
    <lineage>
        <taxon>Bacteria</taxon>
        <taxon>Pseudomonadati</taxon>
        <taxon>Pseudomonadota</taxon>
        <taxon>Alphaproteobacteria</taxon>
        <taxon>Acetobacterales</taxon>
        <taxon>Roseomonadaceae</taxon>
        <taxon>Roseomonas</taxon>
    </lineage>
</organism>
<proteinExistence type="predicted"/>
<dbReference type="InterPro" id="IPR032710">
    <property type="entry name" value="NTF2-like_dom_sf"/>
</dbReference>
<dbReference type="Pfam" id="PF13577">
    <property type="entry name" value="SnoaL_4"/>
    <property type="match status" value="1"/>
</dbReference>
<dbReference type="InterPro" id="IPR037401">
    <property type="entry name" value="SnoaL-like"/>
</dbReference>
<protein>
    <submittedName>
        <fullName evidence="2">Nuclear transport factor 2 family protein</fullName>
    </submittedName>
</protein>
<name>A0ABT1XA58_9PROT</name>
<keyword evidence="3" id="KW-1185">Reference proteome</keyword>
<evidence type="ECO:0000259" key="1">
    <source>
        <dbReference type="Pfam" id="PF13577"/>
    </source>
</evidence>
<gene>
    <name evidence="2" type="ORF">NRP21_23315</name>
</gene>
<accession>A0ABT1XA58</accession>
<dbReference type="RefSeq" id="WP_257718641.1">
    <property type="nucleotide sequence ID" value="NZ_JANJOU010000027.1"/>
</dbReference>